<dbReference type="InterPro" id="IPR028203">
    <property type="entry name" value="PSII_CF48-like_dom"/>
</dbReference>
<dbReference type="AlphaFoldDB" id="A0A644UB18"/>
<dbReference type="Pfam" id="PF18962">
    <property type="entry name" value="Por_Secre_tail"/>
    <property type="match status" value="1"/>
</dbReference>
<feature type="domain" description="Secretion system C-terminal sorting" evidence="2">
    <location>
        <begin position="365"/>
        <end position="436"/>
    </location>
</feature>
<sequence>MKLKHILIILSFFCYLSTNAQWQKVSQVNYSGCGWDLGIGFYPGNNSFDFVNNRIGYITVTESCGGPGTYDPTYLLKSSDWGASWEHIYTTGQNCCQYSRLVFSFYEVDNAYLLECNDGMCRGIDYSGNNIGISTEPPLFIMSISEDSLLLIDWINHGDHYDQGIVYFNPMDESFNEIIITNEYHLVYQEYYQNLGPVVNGIYFDENIGVVTANKNDSLLIFWSDRNWQNWQYLKLSKNIDVQDIHFINDSIGFIIDNDSCLYKTIDRCENWECINLPTNETLRAAEFRNNVGYVIGNNGTLIESNDMGSSWHEIDLPTNKNLIEISIASDSVIYVLDSDLNIYCNNRLTGLSEFEKHSDHNIHIYPVPTSDKIIVESTDLGKIGALNIFNFNGELLYNLENVNSTQIELELNALSNGMYFIMVNIENRTYYKKIIKD</sequence>
<dbReference type="EMBL" id="VSSQ01000093">
    <property type="protein sequence ID" value="MPL76012.1"/>
    <property type="molecule type" value="Genomic_DNA"/>
</dbReference>
<evidence type="ECO:0000313" key="3">
    <source>
        <dbReference type="EMBL" id="MPL76012.1"/>
    </source>
</evidence>
<feature type="domain" description="Photosynthesis system II assembly factor Ycf48/Hcf136-like" evidence="1">
    <location>
        <begin position="228"/>
        <end position="318"/>
    </location>
</feature>
<dbReference type="SUPFAM" id="SSF110296">
    <property type="entry name" value="Oligoxyloglucan reducing end-specific cellobiohydrolase"/>
    <property type="match status" value="1"/>
</dbReference>
<dbReference type="Pfam" id="PF14870">
    <property type="entry name" value="PSII_BNR"/>
    <property type="match status" value="1"/>
</dbReference>
<name>A0A644UB18_9ZZZZ</name>
<reference evidence="3" key="1">
    <citation type="submission" date="2019-08" db="EMBL/GenBank/DDBJ databases">
        <authorList>
            <person name="Kucharzyk K."/>
            <person name="Murdoch R.W."/>
            <person name="Higgins S."/>
            <person name="Loffler F."/>
        </authorList>
    </citation>
    <scope>NUCLEOTIDE SEQUENCE</scope>
</reference>
<organism evidence="3">
    <name type="scientific">bioreactor metagenome</name>
    <dbReference type="NCBI Taxonomy" id="1076179"/>
    <lineage>
        <taxon>unclassified sequences</taxon>
        <taxon>metagenomes</taxon>
        <taxon>ecological metagenomes</taxon>
    </lineage>
</organism>
<evidence type="ECO:0000259" key="1">
    <source>
        <dbReference type="Pfam" id="PF14870"/>
    </source>
</evidence>
<dbReference type="InterPro" id="IPR026444">
    <property type="entry name" value="Secre_tail"/>
</dbReference>
<comment type="caution">
    <text evidence="3">The sequence shown here is derived from an EMBL/GenBank/DDBJ whole genome shotgun (WGS) entry which is preliminary data.</text>
</comment>
<proteinExistence type="predicted"/>
<dbReference type="NCBIfam" id="TIGR04183">
    <property type="entry name" value="Por_Secre_tail"/>
    <property type="match status" value="1"/>
</dbReference>
<accession>A0A644UB18</accession>
<protein>
    <submittedName>
        <fullName evidence="3">Ycf48-like protein</fullName>
    </submittedName>
</protein>
<gene>
    <name evidence="3" type="primary">hcf136_1</name>
    <name evidence="3" type="ORF">SDC9_21857</name>
</gene>
<evidence type="ECO:0000259" key="2">
    <source>
        <dbReference type="Pfam" id="PF18962"/>
    </source>
</evidence>